<dbReference type="EMBL" id="HACM01004877">
    <property type="protein sequence ID" value="CRZ05319.1"/>
    <property type="molecule type" value="Transcribed_RNA"/>
</dbReference>
<accession>A0A0H5QUB2</accession>
<dbReference type="PANTHER" id="PTHR14699">
    <property type="entry name" value="STI2 PROTEIN-RELATED"/>
    <property type="match status" value="1"/>
</dbReference>
<dbReference type="EMBL" id="HACM01004865">
    <property type="protein sequence ID" value="CRZ05307.1"/>
    <property type="molecule type" value="Transcribed_RNA"/>
</dbReference>
<dbReference type="InterPro" id="IPR019734">
    <property type="entry name" value="TPR_rpt"/>
</dbReference>
<organism evidence="4">
    <name type="scientific">Spongospora subterranea</name>
    <dbReference type="NCBI Taxonomy" id="70186"/>
    <lineage>
        <taxon>Eukaryota</taxon>
        <taxon>Sar</taxon>
        <taxon>Rhizaria</taxon>
        <taxon>Endomyxa</taxon>
        <taxon>Phytomyxea</taxon>
        <taxon>Plasmodiophorida</taxon>
        <taxon>Plasmodiophoridae</taxon>
        <taxon>Spongospora</taxon>
    </lineage>
</organism>
<dbReference type="SUPFAM" id="SSF48452">
    <property type="entry name" value="TPR-like"/>
    <property type="match status" value="1"/>
</dbReference>
<evidence type="ECO:0000259" key="3">
    <source>
        <dbReference type="Pfam" id="PF25064"/>
    </source>
</evidence>
<dbReference type="AlphaFoldDB" id="A0A0H5QUB2"/>
<dbReference type="Gene3D" id="1.25.40.10">
    <property type="entry name" value="Tetratricopeptide repeat domain"/>
    <property type="match status" value="2"/>
</dbReference>
<reference evidence="4" key="1">
    <citation type="submission" date="2015-04" db="EMBL/GenBank/DDBJ databases">
        <title>The genome sequence of the plant pathogenic Rhizarian Plasmodiophora brassicae reveals insights in its biotrophic life cycle and the origin of chitin synthesis.</title>
        <authorList>
            <person name="Schwelm A."/>
            <person name="Fogelqvist J."/>
            <person name="Knaust A."/>
            <person name="Julke S."/>
            <person name="Lilja T."/>
            <person name="Dhandapani V."/>
            <person name="Bonilla-Rosso G."/>
            <person name="Karlsson M."/>
            <person name="Shevchenko A."/>
            <person name="Choi S.R."/>
            <person name="Kim H.G."/>
            <person name="Park J.Y."/>
            <person name="Lim Y.P."/>
            <person name="Ludwig-Muller J."/>
            <person name="Dixelius C."/>
        </authorList>
    </citation>
    <scope>NUCLEOTIDE SEQUENCE</scope>
    <source>
        <tissue evidence="4">Potato root galls</tissue>
    </source>
</reference>
<dbReference type="GO" id="GO:0005929">
    <property type="term" value="C:cilium"/>
    <property type="evidence" value="ECO:0007669"/>
    <property type="project" value="GOC"/>
</dbReference>
<dbReference type="InterPro" id="IPR056834">
    <property type="entry name" value="ARM_TT21_C"/>
</dbReference>
<dbReference type="EMBL" id="HACM01004868">
    <property type="protein sequence ID" value="CRZ05310.1"/>
    <property type="molecule type" value="Transcribed_RNA"/>
</dbReference>
<comment type="similarity">
    <text evidence="1">Belongs to the TTC21 family.</text>
</comment>
<dbReference type="Pfam" id="PF25063">
    <property type="entry name" value="ARM_TT21_C"/>
    <property type="match status" value="1"/>
</dbReference>
<dbReference type="InterPro" id="IPR040364">
    <property type="entry name" value="TTC21A/TTC21B"/>
</dbReference>
<dbReference type="GO" id="GO:0061512">
    <property type="term" value="P:protein localization to cilium"/>
    <property type="evidence" value="ECO:0007669"/>
    <property type="project" value="TreeGrafter"/>
</dbReference>
<proteinExistence type="inferred from homology"/>
<evidence type="ECO:0000313" key="4">
    <source>
        <dbReference type="EMBL" id="CRZ05307.1"/>
    </source>
</evidence>
<dbReference type="InterPro" id="IPR011990">
    <property type="entry name" value="TPR-like_helical_dom_sf"/>
</dbReference>
<evidence type="ECO:0000259" key="2">
    <source>
        <dbReference type="Pfam" id="PF25063"/>
    </source>
</evidence>
<feature type="domain" description="Tetratricopeptide repeat protein 21A/21B fifth ARM repeats" evidence="3">
    <location>
        <begin position="123"/>
        <end position="240"/>
    </location>
</feature>
<dbReference type="PANTHER" id="PTHR14699:SF0">
    <property type="entry name" value="TETRATRICOPEPTIDE REPEAT PROTEIN 21 HOMOLOG"/>
    <property type="match status" value="1"/>
</dbReference>
<dbReference type="SMART" id="SM00028">
    <property type="entry name" value="TPR"/>
    <property type="match status" value="5"/>
</dbReference>
<dbReference type="InterPro" id="IPR056835">
    <property type="entry name" value="ARM_TT21_5th"/>
</dbReference>
<name>A0A0H5QUB2_9EUKA</name>
<feature type="domain" description="Tetratricopeptide repeat protein 21A/21B C-terminal ARM" evidence="2">
    <location>
        <begin position="260"/>
        <end position="470"/>
    </location>
</feature>
<protein>
    <recommendedName>
        <fullName evidence="5">Tetratricopeptide repeat-like domain-containing protein</fullName>
    </recommendedName>
</protein>
<evidence type="ECO:0008006" key="5">
    <source>
        <dbReference type="Google" id="ProtNLM"/>
    </source>
</evidence>
<dbReference type="Pfam" id="PF25064">
    <property type="entry name" value="ARM_TT21_5th"/>
    <property type="match status" value="1"/>
</dbReference>
<sequence>MALLLLADISNHQHRTQDEHDALLCAYALQKRVLDVQRMSGSQTAIEQQKTRAGTIACQLASLMKRLKMTDKIEFFYSEAIRLCPVHEEALLALATMKLNTGAVIECQAHLTALLAASPKHVKAQLMLADAKFKQNEQEGAIQYFKTLLQADATDFHALDKLVQCLKRSGQLGDVHRYIAATQNACNSGKTMNHPGYHFIQGMVNLYERKVRDAIHHLNLARTDPEWAQRSLCEMIGIYLNQEYQELFSIKISERIEAAGHLLTDLESRIAEGDDSGRFRLQVLRAYAIMAAKDTNKINQIVPQLVEMIQTDRDYIPAYLALAHAFLELKEAPKARNQLKIIAGMTPGNAYADEFERSWLMLAEMYISSGSVDLAQKLARKTLEHSRSSAKAWELLGEIMTMEGSFQDAAQYFENSWQCHRETSSSVGFKLAVSYQKANRHIDAIEVAHKILNKNPDCRQLKADVIDKCRSCLRV</sequence>
<dbReference type="GO" id="GO:0035721">
    <property type="term" value="P:intraciliary retrograde transport"/>
    <property type="evidence" value="ECO:0007669"/>
    <property type="project" value="TreeGrafter"/>
</dbReference>
<evidence type="ECO:0000256" key="1">
    <source>
        <dbReference type="ARBA" id="ARBA00010935"/>
    </source>
</evidence>
<dbReference type="GO" id="GO:0030991">
    <property type="term" value="C:intraciliary transport particle A"/>
    <property type="evidence" value="ECO:0007669"/>
    <property type="project" value="TreeGrafter"/>
</dbReference>